<keyword evidence="8" id="KW-0175">Coiled coil</keyword>
<feature type="binding site" evidence="6">
    <location>
        <begin position="110"/>
        <end position="117"/>
    </location>
    <ligand>
        <name>ATP</name>
        <dbReference type="ChEBI" id="CHEBI:30616"/>
    </ligand>
</feature>
<gene>
    <name evidence="12" type="primary">LOC111474526</name>
</gene>
<evidence type="ECO:0000256" key="5">
    <source>
        <dbReference type="ARBA" id="ARBA00023175"/>
    </source>
</evidence>
<name>A0A6J1IGG6_CUCMA</name>
<keyword evidence="3 6" id="KW-0547">Nucleotide-binding</keyword>
<dbReference type="KEGG" id="cmax:111474526"/>
<dbReference type="PANTHER" id="PTHR47968:SF18">
    <property type="entry name" value="KINESIN-LIKE PROTEIN KIN-7F"/>
    <property type="match status" value="1"/>
</dbReference>
<dbReference type="PROSITE" id="PS00411">
    <property type="entry name" value="KINESIN_MOTOR_1"/>
    <property type="match status" value="1"/>
</dbReference>
<proteinExistence type="inferred from homology"/>
<dbReference type="GO" id="GO:0003777">
    <property type="term" value="F:microtubule motor activity"/>
    <property type="evidence" value="ECO:0007669"/>
    <property type="project" value="InterPro"/>
</dbReference>
<dbReference type="AlphaFoldDB" id="A0A6J1IGG6"/>
<dbReference type="InterPro" id="IPR027417">
    <property type="entry name" value="P-loop_NTPase"/>
</dbReference>
<evidence type="ECO:0000256" key="8">
    <source>
        <dbReference type="SAM" id="Coils"/>
    </source>
</evidence>
<keyword evidence="2 7" id="KW-0493">Microtubule</keyword>
<dbReference type="InterPro" id="IPR021881">
    <property type="entry name" value="NACK_C"/>
</dbReference>
<dbReference type="InterPro" id="IPR001752">
    <property type="entry name" value="Kinesin_motor_dom"/>
</dbReference>
<keyword evidence="4 6" id="KW-0067">ATP-binding</keyword>
<feature type="coiled-coil region" evidence="8">
    <location>
        <begin position="290"/>
        <end position="317"/>
    </location>
</feature>
<dbReference type="Proteomes" id="UP000504608">
    <property type="component" value="Unplaced"/>
</dbReference>
<keyword evidence="11" id="KW-1185">Reference proteome</keyword>
<dbReference type="InterPro" id="IPR019821">
    <property type="entry name" value="Kinesin_motor_CS"/>
</dbReference>
<dbReference type="Pfam" id="PF00225">
    <property type="entry name" value="Kinesin"/>
    <property type="match status" value="1"/>
</dbReference>
<dbReference type="PRINTS" id="PR00380">
    <property type="entry name" value="KINESINHEAVY"/>
</dbReference>
<feature type="region of interest" description="Disordered" evidence="9">
    <location>
        <begin position="337"/>
        <end position="361"/>
    </location>
</feature>
<dbReference type="Gene3D" id="3.40.850.10">
    <property type="entry name" value="Kinesin motor domain"/>
    <property type="match status" value="1"/>
</dbReference>
<evidence type="ECO:0000256" key="7">
    <source>
        <dbReference type="RuleBase" id="RU000394"/>
    </source>
</evidence>
<evidence type="ECO:0000256" key="3">
    <source>
        <dbReference type="ARBA" id="ARBA00022741"/>
    </source>
</evidence>
<dbReference type="OrthoDB" id="3176171at2759"/>
<reference evidence="12" key="1">
    <citation type="submission" date="2025-08" db="UniProtKB">
        <authorList>
            <consortium name="RefSeq"/>
        </authorList>
    </citation>
    <scope>IDENTIFICATION</scope>
    <source>
        <tissue evidence="12">Young leaves</tissue>
    </source>
</reference>
<feature type="domain" description="Kinesin motor" evidence="10">
    <location>
        <begin position="24"/>
        <end position="289"/>
    </location>
</feature>
<evidence type="ECO:0000256" key="4">
    <source>
        <dbReference type="ARBA" id="ARBA00022840"/>
    </source>
</evidence>
<evidence type="ECO:0000256" key="9">
    <source>
        <dbReference type="SAM" id="MobiDB-lite"/>
    </source>
</evidence>
<dbReference type="SUPFAM" id="SSF52540">
    <property type="entry name" value="P-loop containing nucleoside triphosphate hydrolases"/>
    <property type="match status" value="1"/>
</dbReference>
<evidence type="ECO:0000256" key="6">
    <source>
        <dbReference type="PROSITE-ProRule" id="PRU00283"/>
    </source>
</evidence>
<evidence type="ECO:0000313" key="11">
    <source>
        <dbReference type="Proteomes" id="UP000504608"/>
    </source>
</evidence>
<dbReference type="GeneID" id="111474526"/>
<dbReference type="GO" id="GO:0007018">
    <property type="term" value="P:microtubule-based movement"/>
    <property type="evidence" value="ECO:0007669"/>
    <property type="project" value="InterPro"/>
</dbReference>
<dbReference type="SMART" id="SM00129">
    <property type="entry name" value="KISc"/>
    <property type="match status" value="1"/>
</dbReference>
<dbReference type="InterPro" id="IPR036961">
    <property type="entry name" value="Kinesin_motor_dom_sf"/>
</dbReference>
<dbReference type="PANTHER" id="PTHR47968">
    <property type="entry name" value="CENTROMERE PROTEIN E"/>
    <property type="match status" value="1"/>
</dbReference>
<dbReference type="InterPro" id="IPR027640">
    <property type="entry name" value="Kinesin-like_fam"/>
</dbReference>
<dbReference type="GO" id="GO:0008017">
    <property type="term" value="F:microtubule binding"/>
    <property type="evidence" value="ECO:0007669"/>
    <property type="project" value="InterPro"/>
</dbReference>
<comment type="similarity">
    <text evidence="1">Belongs to the TRAFAC class myosin-kinesin ATPase superfamily. Kinesin family. KIN-7 subfamily.</text>
</comment>
<dbReference type="GO" id="GO:0005524">
    <property type="term" value="F:ATP binding"/>
    <property type="evidence" value="ECO:0007669"/>
    <property type="project" value="UniProtKB-UniRule"/>
</dbReference>
<dbReference type="Pfam" id="PF11995">
    <property type="entry name" value="DUF3490"/>
    <property type="match status" value="1"/>
</dbReference>
<evidence type="ECO:0000313" key="12">
    <source>
        <dbReference type="RefSeq" id="XP_022975345.1"/>
    </source>
</evidence>
<accession>A0A6J1IGG6</accession>
<organism evidence="11 12">
    <name type="scientific">Cucurbita maxima</name>
    <name type="common">Pumpkin</name>
    <name type="synonym">Winter squash</name>
    <dbReference type="NCBI Taxonomy" id="3661"/>
    <lineage>
        <taxon>Eukaryota</taxon>
        <taxon>Viridiplantae</taxon>
        <taxon>Streptophyta</taxon>
        <taxon>Embryophyta</taxon>
        <taxon>Tracheophyta</taxon>
        <taxon>Spermatophyta</taxon>
        <taxon>Magnoliopsida</taxon>
        <taxon>eudicotyledons</taxon>
        <taxon>Gunneridae</taxon>
        <taxon>Pentapetalae</taxon>
        <taxon>rosids</taxon>
        <taxon>fabids</taxon>
        <taxon>Cucurbitales</taxon>
        <taxon>Cucurbitaceae</taxon>
        <taxon>Cucurbiteae</taxon>
        <taxon>Cucurbita</taxon>
    </lineage>
</organism>
<evidence type="ECO:0000259" key="10">
    <source>
        <dbReference type="PROSITE" id="PS50067"/>
    </source>
</evidence>
<evidence type="ECO:0000256" key="2">
    <source>
        <dbReference type="ARBA" id="ARBA00022701"/>
    </source>
</evidence>
<dbReference type="RefSeq" id="XP_022975345.1">
    <property type="nucleotide sequence ID" value="XM_023119577.1"/>
</dbReference>
<protein>
    <recommendedName>
        <fullName evidence="7">Kinesin-like protein</fullName>
    </recommendedName>
</protein>
<feature type="region of interest" description="Disordered" evidence="9">
    <location>
        <begin position="515"/>
        <end position="537"/>
    </location>
</feature>
<dbReference type="GO" id="GO:0005874">
    <property type="term" value="C:microtubule"/>
    <property type="evidence" value="ECO:0007669"/>
    <property type="project" value="UniProtKB-KW"/>
</dbReference>
<dbReference type="PROSITE" id="PS50067">
    <property type="entry name" value="KINESIN_MOTOR_2"/>
    <property type="match status" value="1"/>
</dbReference>
<keyword evidence="5 6" id="KW-0505">Motor protein</keyword>
<sequence>MGTVAGEELMNLEKMQEINAREEKILVLVRLRPLNEKEIMMNEAVDWECINDTSILYRNTLREGSTFPSAYTFDRVFGGDCSTKQVYEEGAKEIAFSVVSGINSSIFAYGQTSSGKTYTMNGILEHSVSDIFDYIRKHEERAFVVKFSAIEIYNEAVRDLLSTDTTPLRLLDDHERGTVVEKVTEETLRDWNHLKELISMCEAQRRIGETSLNEKSSRSHQIIKLTIESSAREFLGKDNSTTLAASVNFIDLAGSERAAQALSAGARLKEGCHINRSLLTLGTVIRKLRIEKMAKEIRELTKQRDLAQSRIEDLLRMVGHDDVVRKDIESSYSKLQARDALEDEGSPSETSSVADFRDRDMGVKSFNNPHYYDGDSDDGKRFLDSYSGHSPMTTTALAIVEDSDDCKEVQCIEMGESIRDDNLSPLAANNGEFRGNGHEMISTPVKGNREAHQIQNNSANDQPEQRLHNVRRTEINSMFSPYRDHACSKVTADMSSSRSLKLARSWSCRANLSTDLSPGRGETTPPHGFDQRFPGRPEGFERKLSQLVFDDSLRRLDSQSSIGSARSIKTSADEDVTRLDAFVAGLKKMTNLEYGKELADGQFLKDGHELDLLKASNGAGGGETLQDAALVTSDWNQEFQRLRRMIVELWQTCNVSIVHRTYFFLLFQGDPTDSIYMEVEIRRLTFMKQSFYYGNEAMEDGRKVSFASSVRDLRRERETLSKLMRKRFSEEERKRLFQQWGILLSSKRRRLQLINCLWSDSKNMNHVTESAAIVAKLVKFAEQGQVLKGNFGLSFITPPLKSRRSYSWKNNRSSLP</sequence>
<evidence type="ECO:0000256" key="1">
    <source>
        <dbReference type="ARBA" id="ARBA00007310"/>
    </source>
</evidence>